<reference evidence="4 5" key="1">
    <citation type="submission" date="2022-05" db="EMBL/GenBank/DDBJ databases">
        <title>A multi-omics perspective on studying reproductive biology in Daphnia sinensis.</title>
        <authorList>
            <person name="Jia J."/>
        </authorList>
    </citation>
    <scope>NUCLEOTIDE SEQUENCE [LARGE SCALE GENOMIC DNA]</scope>
    <source>
        <strain evidence="4 5">WSL</strain>
    </source>
</reference>
<evidence type="ECO:0000256" key="2">
    <source>
        <dbReference type="SAM" id="Phobius"/>
    </source>
</evidence>
<dbReference type="Proteomes" id="UP000820818">
    <property type="component" value="Linkage Group LG9"/>
</dbReference>
<name>A0AAD5KZI0_9CRUS</name>
<evidence type="ECO:0000256" key="1">
    <source>
        <dbReference type="SAM" id="MobiDB-lite"/>
    </source>
</evidence>
<feature type="signal peptide" evidence="3">
    <location>
        <begin position="1"/>
        <end position="22"/>
    </location>
</feature>
<evidence type="ECO:0000313" key="5">
    <source>
        <dbReference type="Proteomes" id="UP000820818"/>
    </source>
</evidence>
<feature type="region of interest" description="Disordered" evidence="1">
    <location>
        <begin position="315"/>
        <end position="340"/>
    </location>
</feature>
<organism evidence="4 5">
    <name type="scientific">Daphnia sinensis</name>
    <dbReference type="NCBI Taxonomy" id="1820382"/>
    <lineage>
        <taxon>Eukaryota</taxon>
        <taxon>Metazoa</taxon>
        <taxon>Ecdysozoa</taxon>
        <taxon>Arthropoda</taxon>
        <taxon>Crustacea</taxon>
        <taxon>Branchiopoda</taxon>
        <taxon>Diplostraca</taxon>
        <taxon>Cladocera</taxon>
        <taxon>Anomopoda</taxon>
        <taxon>Daphniidae</taxon>
        <taxon>Daphnia</taxon>
        <taxon>Daphnia similis group</taxon>
    </lineage>
</organism>
<gene>
    <name evidence="4" type="ORF">GHT06_021356</name>
</gene>
<dbReference type="EMBL" id="WJBH02000009">
    <property type="protein sequence ID" value="KAI9553450.1"/>
    <property type="molecule type" value="Genomic_DNA"/>
</dbReference>
<accession>A0AAD5KZI0</accession>
<sequence>MANQCGSFAVFLCFLATNLVHALHQCNSHRDCGVLQYCLTAYCEQCIPCEKMFNRKPLRSVSGEPICAKHEEDCGGCLPGYQAEDLANQRRTMQCFPLEERDLPASVFVVLLGVLAMLSVSALTLVVTVRKCKLTKLASQEKELSAERDVDLISGDEANGIIRTSEVIVHQSQRDCNLDQPPSYDEAVNNIQLVSEANVKKYFSGTDRKRKENDRVFNAKWNMSTKSLMQNADATVVPSLWNQSMEAPLHFGIGDDECDSSSVTESAGPSSKIQLDDAGILQLDQSEFHSTRVCEDRRCDRNCTVDNKSTLKSDQLNSFKGTNKGNFLPQLGNSEMMSNP</sequence>
<keyword evidence="2" id="KW-0472">Membrane</keyword>
<protein>
    <recommendedName>
        <fullName evidence="6">TNFR-Cys domain-containing protein</fullName>
    </recommendedName>
</protein>
<feature type="chain" id="PRO_5042144296" description="TNFR-Cys domain-containing protein" evidence="3">
    <location>
        <begin position="23"/>
        <end position="340"/>
    </location>
</feature>
<keyword evidence="5" id="KW-1185">Reference proteome</keyword>
<dbReference type="AlphaFoldDB" id="A0AAD5KZI0"/>
<keyword evidence="2" id="KW-0812">Transmembrane</keyword>
<feature type="transmembrane region" description="Helical" evidence="2">
    <location>
        <begin position="107"/>
        <end position="129"/>
    </location>
</feature>
<evidence type="ECO:0008006" key="6">
    <source>
        <dbReference type="Google" id="ProtNLM"/>
    </source>
</evidence>
<keyword evidence="3" id="KW-0732">Signal</keyword>
<keyword evidence="2" id="KW-1133">Transmembrane helix</keyword>
<proteinExistence type="predicted"/>
<evidence type="ECO:0000256" key="3">
    <source>
        <dbReference type="SAM" id="SignalP"/>
    </source>
</evidence>
<evidence type="ECO:0000313" key="4">
    <source>
        <dbReference type="EMBL" id="KAI9553450.1"/>
    </source>
</evidence>
<comment type="caution">
    <text evidence="4">The sequence shown here is derived from an EMBL/GenBank/DDBJ whole genome shotgun (WGS) entry which is preliminary data.</text>
</comment>